<dbReference type="EMBL" id="BGZK01000002">
    <property type="protein sequence ID" value="GBO99047.1"/>
    <property type="molecule type" value="Genomic_DNA"/>
</dbReference>
<keyword evidence="2" id="KW-1185">Reference proteome</keyword>
<evidence type="ECO:0000313" key="1">
    <source>
        <dbReference type="EMBL" id="GBO99047.1"/>
    </source>
</evidence>
<dbReference type="AlphaFoldDB" id="A0A4C1SCX8"/>
<organism evidence="1 2">
    <name type="scientific">Eumeta variegata</name>
    <name type="common">Bagworm moth</name>
    <name type="synonym">Eumeta japonica</name>
    <dbReference type="NCBI Taxonomy" id="151549"/>
    <lineage>
        <taxon>Eukaryota</taxon>
        <taxon>Metazoa</taxon>
        <taxon>Ecdysozoa</taxon>
        <taxon>Arthropoda</taxon>
        <taxon>Hexapoda</taxon>
        <taxon>Insecta</taxon>
        <taxon>Pterygota</taxon>
        <taxon>Neoptera</taxon>
        <taxon>Endopterygota</taxon>
        <taxon>Lepidoptera</taxon>
        <taxon>Glossata</taxon>
        <taxon>Ditrysia</taxon>
        <taxon>Tineoidea</taxon>
        <taxon>Psychidae</taxon>
        <taxon>Oiketicinae</taxon>
        <taxon>Eumeta</taxon>
    </lineage>
</organism>
<accession>A0A4C1SCX8</accession>
<name>A0A4C1SCX8_EUMVA</name>
<evidence type="ECO:0000313" key="2">
    <source>
        <dbReference type="Proteomes" id="UP000299102"/>
    </source>
</evidence>
<comment type="caution">
    <text evidence="1">The sequence shown here is derived from an EMBL/GenBank/DDBJ whole genome shotgun (WGS) entry which is preliminary data.</text>
</comment>
<proteinExistence type="predicted"/>
<protein>
    <submittedName>
        <fullName evidence="1">Uncharacterized protein</fullName>
    </submittedName>
</protein>
<dbReference type="Proteomes" id="UP000299102">
    <property type="component" value="Unassembled WGS sequence"/>
</dbReference>
<gene>
    <name evidence="1" type="ORF">EVAR_400_1</name>
</gene>
<sequence>MDSAHPTTLLRLQAFPRYQAMTIADGTIIKIGKSTSAPSFSRKPINVIYYAIKDTFNYPPRPAPGVSGDISAAI</sequence>
<reference evidence="1 2" key="1">
    <citation type="journal article" date="2019" name="Commun. Biol.">
        <title>The bagworm genome reveals a unique fibroin gene that provides high tensile strength.</title>
        <authorList>
            <person name="Kono N."/>
            <person name="Nakamura H."/>
            <person name="Ohtoshi R."/>
            <person name="Tomita M."/>
            <person name="Numata K."/>
            <person name="Arakawa K."/>
        </authorList>
    </citation>
    <scope>NUCLEOTIDE SEQUENCE [LARGE SCALE GENOMIC DNA]</scope>
</reference>